<sequence length="120" mass="13466">MVAEDLTYRIRAGIFAVANTLGSGFLEKVYENALAIELRSAGLAVSTQVPIRVFYKRQIVGDYQADMLIENHVLLELKAVSALRPEHEAQLLNYLRATRKPLGLLVNFGQPKVQIKRMVL</sequence>
<evidence type="ECO:0000313" key="2">
    <source>
        <dbReference type="Proteomes" id="UP000005289"/>
    </source>
</evidence>
<dbReference type="HOGENOM" id="CLU_134960_0_1_6"/>
<reference evidence="1 2" key="1">
    <citation type="submission" date="2013-12" db="EMBL/GenBank/DDBJ databases">
        <authorList>
            <consortium name="DOE Joint Genome Institute"/>
            <person name="Muyzer G."/>
            <person name="Huntemann M."/>
            <person name="Han J."/>
            <person name="Chen A."/>
            <person name="Kyrpides N."/>
            <person name="Mavromatis K."/>
            <person name="Markowitz V."/>
            <person name="Palaniappan K."/>
            <person name="Ivanova N."/>
            <person name="Schaumberg A."/>
            <person name="Pati A."/>
            <person name="Liolios K."/>
            <person name="Nordberg H.P."/>
            <person name="Cantor M.N."/>
            <person name="Hua S.X."/>
            <person name="Woyke T."/>
        </authorList>
    </citation>
    <scope>NUCLEOTIDE SEQUENCE [LARGE SCALE GENOMIC DNA]</scope>
    <source>
        <strain evidence="1 2">ARh 1</strain>
    </source>
</reference>
<dbReference type="EMBL" id="CP007029">
    <property type="protein sequence ID" value="AHE97844.1"/>
    <property type="molecule type" value="Genomic_DNA"/>
</dbReference>
<accession>W0DGT9</accession>
<dbReference type="Pfam" id="PF13366">
    <property type="entry name" value="PDDEXK_3"/>
    <property type="match status" value="1"/>
</dbReference>
<dbReference type="Proteomes" id="UP000005289">
    <property type="component" value="Chromosome"/>
</dbReference>
<dbReference type="STRING" id="713585.THITH_05755"/>
<dbReference type="KEGG" id="tti:THITH_05755"/>
<gene>
    <name evidence="1" type="ORF">THITH_05755</name>
</gene>
<protein>
    <submittedName>
        <fullName evidence="1">GxxExxY protein</fullName>
    </submittedName>
</protein>
<dbReference type="NCBIfam" id="TIGR04256">
    <property type="entry name" value="GxxExxY"/>
    <property type="match status" value="1"/>
</dbReference>
<keyword evidence="2" id="KW-1185">Reference proteome</keyword>
<organism evidence="1 2">
    <name type="scientific">Thioalkalivibrio paradoxus ARh 1</name>
    <dbReference type="NCBI Taxonomy" id="713585"/>
    <lineage>
        <taxon>Bacteria</taxon>
        <taxon>Pseudomonadati</taxon>
        <taxon>Pseudomonadota</taxon>
        <taxon>Gammaproteobacteria</taxon>
        <taxon>Chromatiales</taxon>
        <taxon>Ectothiorhodospiraceae</taxon>
        <taxon>Thioalkalivibrio</taxon>
    </lineage>
</organism>
<dbReference type="AlphaFoldDB" id="W0DGT9"/>
<proteinExistence type="predicted"/>
<dbReference type="InterPro" id="IPR026350">
    <property type="entry name" value="GxxExxY"/>
</dbReference>
<evidence type="ECO:0000313" key="1">
    <source>
        <dbReference type="EMBL" id="AHE97844.1"/>
    </source>
</evidence>
<name>W0DGT9_9GAMM</name>